<keyword evidence="2 9" id="KW-0716">Sensory transduction</keyword>
<keyword evidence="6 9" id="KW-0472">Membrane</keyword>
<evidence type="ECO:0000256" key="4">
    <source>
        <dbReference type="ARBA" id="ARBA00022725"/>
    </source>
</evidence>
<evidence type="ECO:0000256" key="2">
    <source>
        <dbReference type="ARBA" id="ARBA00022606"/>
    </source>
</evidence>
<dbReference type="GO" id="GO:0005549">
    <property type="term" value="F:odorant binding"/>
    <property type="evidence" value="ECO:0007669"/>
    <property type="project" value="InterPro"/>
</dbReference>
<dbReference type="PANTHER" id="PTHR21137:SF42">
    <property type="entry name" value="ODORANT RECEPTOR 83A"/>
    <property type="match status" value="1"/>
</dbReference>
<evidence type="ECO:0000313" key="10">
    <source>
        <dbReference type="RefSeq" id="XP_028145381.1"/>
    </source>
</evidence>
<feature type="transmembrane region" description="Helical" evidence="9">
    <location>
        <begin position="316"/>
        <end position="336"/>
    </location>
</feature>
<feature type="transmembrane region" description="Helical" evidence="9">
    <location>
        <begin position="282"/>
        <end position="304"/>
    </location>
</feature>
<name>A0A6P7G8B0_DIAVI</name>
<keyword evidence="8 9" id="KW-0807">Transducer</keyword>
<dbReference type="InParanoid" id="A0A6P7G8B0"/>
<organism evidence="10">
    <name type="scientific">Diabrotica virgifera virgifera</name>
    <name type="common">western corn rootworm</name>
    <dbReference type="NCBI Taxonomy" id="50390"/>
    <lineage>
        <taxon>Eukaryota</taxon>
        <taxon>Metazoa</taxon>
        <taxon>Ecdysozoa</taxon>
        <taxon>Arthropoda</taxon>
        <taxon>Hexapoda</taxon>
        <taxon>Insecta</taxon>
        <taxon>Pterygota</taxon>
        <taxon>Neoptera</taxon>
        <taxon>Endopterygota</taxon>
        <taxon>Coleoptera</taxon>
        <taxon>Polyphaga</taxon>
        <taxon>Cucujiformia</taxon>
        <taxon>Chrysomeloidea</taxon>
        <taxon>Chrysomelidae</taxon>
        <taxon>Galerucinae</taxon>
        <taxon>Diabroticina</taxon>
        <taxon>Diabroticites</taxon>
        <taxon>Diabrotica</taxon>
    </lineage>
</organism>
<dbReference type="Pfam" id="PF02949">
    <property type="entry name" value="7tm_6"/>
    <property type="match status" value="1"/>
</dbReference>
<protein>
    <recommendedName>
        <fullName evidence="9">Odorant receptor</fullName>
    </recommendedName>
</protein>
<feature type="transmembrane region" description="Helical" evidence="9">
    <location>
        <begin position="103"/>
        <end position="120"/>
    </location>
</feature>
<evidence type="ECO:0000256" key="5">
    <source>
        <dbReference type="ARBA" id="ARBA00022989"/>
    </source>
</evidence>
<evidence type="ECO:0000256" key="7">
    <source>
        <dbReference type="ARBA" id="ARBA00023170"/>
    </source>
</evidence>
<keyword evidence="3 9" id="KW-0812">Transmembrane</keyword>
<gene>
    <name evidence="10" type="primary">LOC114338953</name>
</gene>
<evidence type="ECO:0000256" key="8">
    <source>
        <dbReference type="ARBA" id="ARBA00023224"/>
    </source>
</evidence>
<dbReference type="GO" id="GO:0005886">
    <property type="term" value="C:plasma membrane"/>
    <property type="evidence" value="ECO:0007669"/>
    <property type="project" value="UniProtKB-SubCell"/>
</dbReference>
<evidence type="ECO:0000256" key="9">
    <source>
        <dbReference type="RuleBase" id="RU351113"/>
    </source>
</evidence>
<dbReference type="PANTHER" id="PTHR21137">
    <property type="entry name" value="ODORANT RECEPTOR"/>
    <property type="match status" value="1"/>
</dbReference>
<comment type="subcellular location">
    <subcellularLocation>
        <location evidence="9">Cell membrane</location>
        <topology evidence="9">Multi-pass membrane protein</topology>
    </subcellularLocation>
    <subcellularLocation>
        <location evidence="1">Membrane</location>
        <topology evidence="1">Multi-pass membrane protein</topology>
    </subcellularLocation>
</comment>
<accession>A0A6P7G8B0</accession>
<evidence type="ECO:0000256" key="6">
    <source>
        <dbReference type="ARBA" id="ARBA00023136"/>
    </source>
</evidence>
<dbReference type="GO" id="GO:0007165">
    <property type="term" value="P:signal transduction"/>
    <property type="evidence" value="ECO:0007669"/>
    <property type="project" value="UniProtKB-KW"/>
</dbReference>
<feature type="transmembrane region" description="Helical" evidence="9">
    <location>
        <begin position="77"/>
        <end position="97"/>
    </location>
</feature>
<feature type="transmembrane region" description="Helical" evidence="9">
    <location>
        <begin position="132"/>
        <end position="153"/>
    </location>
</feature>
<reference evidence="10" key="1">
    <citation type="submission" date="2025-08" db="UniProtKB">
        <authorList>
            <consortium name="RefSeq"/>
        </authorList>
    </citation>
    <scope>IDENTIFICATION</scope>
    <source>
        <tissue evidence="10">Whole insect</tissue>
    </source>
</reference>
<dbReference type="GO" id="GO:0004984">
    <property type="term" value="F:olfactory receptor activity"/>
    <property type="evidence" value="ECO:0007669"/>
    <property type="project" value="InterPro"/>
</dbReference>
<feature type="transmembrane region" description="Helical" evidence="9">
    <location>
        <begin position="46"/>
        <end position="65"/>
    </location>
</feature>
<keyword evidence="4 9" id="KW-0552">Olfaction</keyword>
<sequence length="407" mass="47694">MVLYTLSTMVMKTNDYCKLFIWGFKLYLMAPLMWPTLSFAVKTVSLIIQVSLSIFVSVGLILYLYDHITDFGKATNIMCIIMFILMGIYKLTVLWYKSDELKALFNIILTEFWPYNLINLESKRKVKEMYNLMNVLIWCFFWGGFIYGLLYQIPPLFKTNGLIYPVAYPFDWTASPWYQIVYFTQAFVQSITSLVTTGADFLVLGGLLSITSLYCILQECVEIFNTPEMYVTNKRLREIINDGLENKYTDERREYFVRCVRHHQLILRFTKQFNNAMNPLELYQLFVSIFGLCLGALGVANLELAGTVAEQGINFLYLYGFILQLFIDCFFGTYLYHQASLLPDAIFHSNWRMLEDKELKKDFAFLLQNSQRIPQFNAYNLYDMHMDSFVKVIKVAFSFYTILSKLK</sequence>
<dbReference type="AlphaFoldDB" id="A0A6P7G8B0"/>
<evidence type="ECO:0000256" key="1">
    <source>
        <dbReference type="ARBA" id="ARBA00004141"/>
    </source>
</evidence>
<dbReference type="RefSeq" id="XP_028145381.1">
    <property type="nucleotide sequence ID" value="XM_028289580.1"/>
</dbReference>
<proteinExistence type="inferred from homology"/>
<comment type="similarity">
    <text evidence="9">Belongs to the insect chemoreceptor superfamily. Heteromeric odorant receptor channel (TC 1.A.69) family.</text>
</comment>
<dbReference type="InterPro" id="IPR004117">
    <property type="entry name" value="7tm6_olfct_rcpt"/>
</dbReference>
<evidence type="ECO:0000256" key="3">
    <source>
        <dbReference type="ARBA" id="ARBA00022692"/>
    </source>
</evidence>
<dbReference type="FunCoup" id="A0A6P7G8B0">
    <property type="interactions" value="35"/>
</dbReference>
<feature type="transmembrane region" description="Helical" evidence="9">
    <location>
        <begin position="16"/>
        <end position="34"/>
    </location>
</feature>
<keyword evidence="5 9" id="KW-1133">Transmembrane helix</keyword>
<keyword evidence="7 9" id="KW-0675">Receptor</keyword>